<evidence type="ECO:0000313" key="2">
    <source>
        <dbReference type="EMBL" id="CAG8723019.1"/>
    </source>
</evidence>
<reference evidence="2" key="1">
    <citation type="submission" date="2021-06" db="EMBL/GenBank/DDBJ databases">
        <authorList>
            <person name="Kallberg Y."/>
            <person name="Tangrot J."/>
            <person name="Rosling A."/>
        </authorList>
    </citation>
    <scope>NUCLEOTIDE SEQUENCE</scope>
    <source>
        <strain evidence="2">MA453B</strain>
    </source>
</reference>
<evidence type="ECO:0000256" key="1">
    <source>
        <dbReference type="SAM" id="Coils"/>
    </source>
</evidence>
<dbReference type="OrthoDB" id="2445130at2759"/>
<proteinExistence type="predicted"/>
<sequence length="387" mass="44516">MEKVLGQTLRVKYNGQGTVIPTTHLDNQPLLSDISEELDSLDDLLEELEFEKEHLEEYETYYSEEVELDKEKEEIVIKDNNPAVYLTEVDPISLRIGSSLDQLDEKNRVVIRTLLDINENIFAEDIAEEVPPNWLSRSTTVPPRMSKNSCLKKLQQWRRRVLASKKHNNADMLSRLHDLKNEVEVKALDTTQEKARNEMTGGPPPRMVTRELNEVVNLIGEIKSEEQEKEVQVCMVNAIYEPMSPIHEVATPQNSSDEEESLRRNIALLIENRSEFVPIMVFELISSRRCRRLVFAKTCMDNGHKYFLYVHLTLGTHYAARQLNLRQAVYHIEFLTFPLIANDPEDLIILQQWVAEGAEEAGLDVNKIQHSSLNAKTIENLIANTID</sequence>
<keyword evidence="3" id="KW-1185">Reference proteome</keyword>
<feature type="coiled-coil region" evidence="1">
    <location>
        <begin position="31"/>
        <end position="61"/>
    </location>
</feature>
<evidence type="ECO:0000313" key="3">
    <source>
        <dbReference type="Proteomes" id="UP000789405"/>
    </source>
</evidence>
<accession>A0A9N9I7Q4</accession>
<dbReference type="EMBL" id="CAJVPY010010939">
    <property type="protein sequence ID" value="CAG8723019.1"/>
    <property type="molecule type" value="Genomic_DNA"/>
</dbReference>
<dbReference type="Proteomes" id="UP000789405">
    <property type="component" value="Unassembled WGS sequence"/>
</dbReference>
<comment type="caution">
    <text evidence="2">The sequence shown here is derived from an EMBL/GenBank/DDBJ whole genome shotgun (WGS) entry which is preliminary data.</text>
</comment>
<name>A0A9N9I7Q4_9GLOM</name>
<keyword evidence="1" id="KW-0175">Coiled coil</keyword>
<gene>
    <name evidence="2" type="ORF">DERYTH_LOCUS14473</name>
</gene>
<dbReference type="AlphaFoldDB" id="A0A9N9I7Q4"/>
<protein>
    <submittedName>
        <fullName evidence="2">819_t:CDS:1</fullName>
    </submittedName>
</protein>
<organism evidence="2 3">
    <name type="scientific">Dentiscutata erythropus</name>
    <dbReference type="NCBI Taxonomy" id="1348616"/>
    <lineage>
        <taxon>Eukaryota</taxon>
        <taxon>Fungi</taxon>
        <taxon>Fungi incertae sedis</taxon>
        <taxon>Mucoromycota</taxon>
        <taxon>Glomeromycotina</taxon>
        <taxon>Glomeromycetes</taxon>
        <taxon>Diversisporales</taxon>
        <taxon>Gigasporaceae</taxon>
        <taxon>Dentiscutata</taxon>
    </lineage>
</organism>